<proteinExistence type="predicted"/>
<dbReference type="EMBL" id="WIXE01023152">
    <property type="protein sequence ID" value="KAK5966769.1"/>
    <property type="molecule type" value="Genomic_DNA"/>
</dbReference>
<protein>
    <submittedName>
        <fullName evidence="2">PAZ domain-containing protein</fullName>
    </submittedName>
</protein>
<dbReference type="Proteomes" id="UP001331761">
    <property type="component" value="Unassembled WGS sequence"/>
</dbReference>
<sequence>MDGKYMGSGLTKAVKVLEGDTGKTGSAFVVTDVTKGAFHVDEQNLLEKISQMSIFFDHRSGQSTFNVKTATKPFYVKNILQQIKGLYVRTTYGKRKTFPIGNIGAPANGLKYLTDSKQPMGDSVR</sequence>
<reference evidence="2 3" key="1">
    <citation type="submission" date="2019-10" db="EMBL/GenBank/DDBJ databases">
        <title>Assembly and Annotation for the nematode Trichostrongylus colubriformis.</title>
        <authorList>
            <person name="Martin J."/>
        </authorList>
    </citation>
    <scope>NUCLEOTIDE SEQUENCE [LARGE SCALE GENOMIC DNA]</scope>
    <source>
        <strain evidence="2">G859</strain>
        <tissue evidence="2">Whole worm</tissue>
    </source>
</reference>
<accession>A0AAN8IGC8</accession>
<name>A0AAN8IGC8_TRICO</name>
<evidence type="ECO:0000313" key="2">
    <source>
        <dbReference type="EMBL" id="KAK5968988.1"/>
    </source>
</evidence>
<comment type="caution">
    <text evidence="2">The sequence shown here is derived from an EMBL/GenBank/DDBJ whole genome shotgun (WGS) entry which is preliminary data.</text>
</comment>
<keyword evidence="3" id="KW-1185">Reference proteome</keyword>
<dbReference type="EMBL" id="WIXE01020749">
    <property type="protein sequence ID" value="KAK5968988.1"/>
    <property type="molecule type" value="Genomic_DNA"/>
</dbReference>
<gene>
    <name evidence="1" type="ORF">GCK32_017741</name>
    <name evidence="2" type="ORF">GCK32_017807</name>
</gene>
<dbReference type="AlphaFoldDB" id="A0AAN8IGC8"/>
<organism evidence="2 3">
    <name type="scientific">Trichostrongylus colubriformis</name>
    <name type="common">Black scour worm</name>
    <dbReference type="NCBI Taxonomy" id="6319"/>
    <lineage>
        <taxon>Eukaryota</taxon>
        <taxon>Metazoa</taxon>
        <taxon>Ecdysozoa</taxon>
        <taxon>Nematoda</taxon>
        <taxon>Chromadorea</taxon>
        <taxon>Rhabditida</taxon>
        <taxon>Rhabditina</taxon>
        <taxon>Rhabditomorpha</taxon>
        <taxon>Strongyloidea</taxon>
        <taxon>Trichostrongylidae</taxon>
        <taxon>Trichostrongylus</taxon>
    </lineage>
</organism>
<evidence type="ECO:0000313" key="1">
    <source>
        <dbReference type="EMBL" id="KAK5966769.1"/>
    </source>
</evidence>
<evidence type="ECO:0000313" key="3">
    <source>
        <dbReference type="Proteomes" id="UP001331761"/>
    </source>
</evidence>